<dbReference type="AlphaFoldDB" id="M5G497"/>
<keyword evidence="2" id="KW-1185">Reference proteome</keyword>
<protein>
    <recommendedName>
        <fullName evidence="3">Concanavalin A-like lectin/glucanase</fullName>
    </recommendedName>
</protein>
<organism evidence="1 2">
    <name type="scientific">Dacryopinax primogenitus (strain DJM 731)</name>
    <name type="common">Brown rot fungus</name>
    <dbReference type="NCBI Taxonomy" id="1858805"/>
    <lineage>
        <taxon>Eukaryota</taxon>
        <taxon>Fungi</taxon>
        <taxon>Dikarya</taxon>
        <taxon>Basidiomycota</taxon>
        <taxon>Agaricomycotina</taxon>
        <taxon>Dacrymycetes</taxon>
        <taxon>Dacrymycetales</taxon>
        <taxon>Dacrymycetaceae</taxon>
        <taxon>Dacryopinax</taxon>
    </lineage>
</organism>
<gene>
    <name evidence="1" type="ORF">DACRYDRAFT_24199</name>
</gene>
<reference evidence="1 2" key="1">
    <citation type="journal article" date="2012" name="Science">
        <title>The Paleozoic origin of enzymatic lignin decomposition reconstructed from 31 fungal genomes.</title>
        <authorList>
            <person name="Floudas D."/>
            <person name="Binder M."/>
            <person name="Riley R."/>
            <person name="Barry K."/>
            <person name="Blanchette R.A."/>
            <person name="Henrissat B."/>
            <person name="Martinez A.T."/>
            <person name="Otillar R."/>
            <person name="Spatafora J.W."/>
            <person name="Yadav J.S."/>
            <person name="Aerts A."/>
            <person name="Benoit I."/>
            <person name="Boyd A."/>
            <person name="Carlson A."/>
            <person name="Copeland A."/>
            <person name="Coutinho P.M."/>
            <person name="de Vries R.P."/>
            <person name="Ferreira P."/>
            <person name="Findley K."/>
            <person name="Foster B."/>
            <person name="Gaskell J."/>
            <person name="Glotzer D."/>
            <person name="Gorecki P."/>
            <person name="Heitman J."/>
            <person name="Hesse C."/>
            <person name="Hori C."/>
            <person name="Igarashi K."/>
            <person name="Jurgens J.A."/>
            <person name="Kallen N."/>
            <person name="Kersten P."/>
            <person name="Kohler A."/>
            <person name="Kuees U."/>
            <person name="Kumar T.K.A."/>
            <person name="Kuo A."/>
            <person name="LaButti K."/>
            <person name="Larrondo L.F."/>
            <person name="Lindquist E."/>
            <person name="Ling A."/>
            <person name="Lombard V."/>
            <person name="Lucas S."/>
            <person name="Lundell T."/>
            <person name="Martin R."/>
            <person name="McLaughlin D.J."/>
            <person name="Morgenstern I."/>
            <person name="Morin E."/>
            <person name="Murat C."/>
            <person name="Nagy L.G."/>
            <person name="Nolan M."/>
            <person name="Ohm R.A."/>
            <person name="Patyshakuliyeva A."/>
            <person name="Rokas A."/>
            <person name="Ruiz-Duenas F.J."/>
            <person name="Sabat G."/>
            <person name="Salamov A."/>
            <person name="Samejima M."/>
            <person name="Schmutz J."/>
            <person name="Slot J.C."/>
            <person name="St John F."/>
            <person name="Stenlid J."/>
            <person name="Sun H."/>
            <person name="Sun S."/>
            <person name="Syed K."/>
            <person name="Tsang A."/>
            <person name="Wiebenga A."/>
            <person name="Young D."/>
            <person name="Pisabarro A."/>
            <person name="Eastwood D.C."/>
            <person name="Martin F."/>
            <person name="Cullen D."/>
            <person name="Grigoriev I.V."/>
            <person name="Hibbett D.S."/>
        </authorList>
    </citation>
    <scope>NUCLEOTIDE SEQUENCE [LARGE SCALE GENOMIC DNA]</scope>
    <source>
        <strain evidence="1 2">DJM-731 SS1</strain>
    </source>
</reference>
<dbReference type="Proteomes" id="UP000030653">
    <property type="component" value="Unassembled WGS sequence"/>
</dbReference>
<dbReference type="GeneID" id="63688655"/>
<dbReference type="RefSeq" id="XP_040625470.1">
    <property type="nucleotide sequence ID" value="XM_040773593.1"/>
</dbReference>
<dbReference type="HOGENOM" id="CLU_1758748_0_0_1"/>
<sequence>MNDNPGFAEAWQLVQWTVPSVNHNDNQSAVSCGIWVAQGDQIANTISFTNGQWRQTSTVVAGRAKGASVSQTVQASSFFCSAGNAAFTANFFILESELYGDNISAWSFPVQFTNVSITAQTSTGVSALCGSQKTFSDGNGNATLAGYSVSSDGRTCKWTNVTLLPP</sequence>
<evidence type="ECO:0008006" key="3">
    <source>
        <dbReference type="Google" id="ProtNLM"/>
    </source>
</evidence>
<name>M5G497_DACPD</name>
<evidence type="ECO:0000313" key="2">
    <source>
        <dbReference type="Proteomes" id="UP000030653"/>
    </source>
</evidence>
<accession>M5G497</accession>
<evidence type="ECO:0000313" key="1">
    <source>
        <dbReference type="EMBL" id="EJT98572.1"/>
    </source>
</evidence>
<dbReference type="OrthoDB" id="10334049at2759"/>
<dbReference type="EMBL" id="JH795872">
    <property type="protein sequence ID" value="EJT98572.1"/>
    <property type="molecule type" value="Genomic_DNA"/>
</dbReference>
<proteinExistence type="predicted"/>